<name>A0A8C6WM06_9GOBI</name>
<dbReference type="InterPro" id="IPR057721">
    <property type="entry name" value="BCD1_alpha/beta"/>
</dbReference>
<evidence type="ECO:0000256" key="9">
    <source>
        <dbReference type="ARBA" id="ARBA00049654"/>
    </source>
</evidence>
<dbReference type="PANTHER" id="PTHR13483">
    <property type="entry name" value="BOX C_D SNORNA PROTEIN 1-RELATED"/>
    <property type="match status" value="1"/>
</dbReference>
<evidence type="ECO:0000256" key="5">
    <source>
        <dbReference type="ARBA" id="ARBA00022771"/>
    </source>
</evidence>
<comment type="subunit">
    <text evidence="10">Interacts with FBL, SNU13, NOP58, NUFIP1, RUVBL1, RUVBL2 and TAF9. Interacts (via HIT-type zinc finger) with the RUVBL1/RUVBL2 complex in the presence of ADP.</text>
</comment>
<protein>
    <recommendedName>
        <fullName evidence="11">Box C/D snoRNA protein 1</fullName>
    </recommendedName>
    <alternativeName>
        <fullName evidence="12">Zinc finger HIT domain-containing protein 6</fullName>
    </alternativeName>
</protein>
<keyword evidence="6" id="KW-0862">Zinc</keyword>
<dbReference type="GO" id="GO:0000492">
    <property type="term" value="P:box C/D snoRNP assembly"/>
    <property type="evidence" value="ECO:0007669"/>
    <property type="project" value="TreeGrafter"/>
</dbReference>
<keyword evidence="7" id="KW-0832">Ubl conjugation</keyword>
<keyword evidence="3" id="KW-0597">Phosphoprotein</keyword>
<dbReference type="CDD" id="cd23023">
    <property type="entry name" value="zf-HIT_BCD1"/>
    <property type="match status" value="1"/>
</dbReference>
<evidence type="ECO:0000256" key="6">
    <source>
        <dbReference type="ARBA" id="ARBA00022833"/>
    </source>
</evidence>
<dbReference type="PROSITE" id="PS51083">
    <property type="entry name" value="ZF_HIT"/>
    <property type="match status" value="1"/>
</dbReference>
<dbReference type="InterPro" id="IPR007529">
    <property type="entry name" value="Znf_HIT"/>
</dbReference>
<evidence type="ECO:0000256" key="13">
    <source>
        <dbReference type="PROSITE-ProRule" id="PRU00453"/>
    </source>
</evidence>
<feature type="region of interest" description="Disordered" evidence="14">
    <location>
        <begin position="288"/>
        <end position="424"/>
    </location>
</feature>
<keyword evidence="17" id="KW-1185">Reference proteome</keyword>
<accession>A0A8C6WM06</accession>
<dbReference type="Gene3D" id="3.30.60.190">
    <property type="match status" value="1"/>
</dbReference>
<dbReference type="GO" id="GO:0070761">
    <property type="term" value="C:pre-snoRNP complex"/>
    <property type="evidence" value="ECO:0007669"/>
    <property type="project" value="TreeGrafter"/>
</dbReference>
<evidence type="ECO:0000256" key="7">
    <source>
        <dbReference type="ARBA" id="ARBA00022843"/>
    </source>
</evidence>
<reference evidence="16" key="2">
    <citation type="submission" date="2025-09" db="UniProtKB">
        <authorList>
            <consortium name="Ensembl"/>
        </authorList>
    </citation>
    <scope>IDENTIFICATION</scope>
</reference>
<evidence type="ECO:0000256" key="11">
    <source>
        <dbReference type="ARBA" id="ARBA00068630"/>
    </source>
</evidence>
<keyword evidence="1" id="KW-1017">Isopeptide bond</keyword>
<proteinExistence type="inferred from homology"/>
<evidence type="ECO:0000256" key="2">
    <source>
        <dbReference type="ARBA" id="ARBA00022517"/>
    </source>
</evidence>
<dbReference type="FunFam" id="3.30.60.190:FF:000001">
    <property type="entry name" value="box C/D snoRNA protein 1"/>
    <property type="match status" value="1"/>
</dbReference>
<comment type="similarity">
    <text evidence="9">Belongs to the BCD1 family.</text>
</comment>
<reference evidence="16" key="1">
    <citation type="submission" date="2025-08" db="UniProtKB">
        <authorList>
            <consortium name="Ensembl"/>
        </authorList>
    </citation>
    <scope>IDENTIFICATION</scope>
</reference>
<dbReference type="Ensembl" id="ENSNMLT00000019285.1">
    <property type="protein sequence ID" value="ENSNMLP00000017150.1"/>
    <property type="gene ID" value="ENSNMLG00000011345.1"/>
</dbReference>
<keyword evidence="2" id="KW-0690">Ribosome biogenesis</keyword>
<dbReference type="InterPro" id="IPR051639">
    <property type="entry name" value="BCD1"/>
</dbReference>
<evidence type="ECO:0000256" key="10">
    <source>
        <dbReference type="ARBA" id="ARBA00061949"/>
    </source>
</evidence>
<evidence type="ECO:0000256" key="14">
    <source>
        <dbReference type="SAM" id="MobiDB-lite"/>
    </source>
</evidence>
<keyword evidence="5 13" id="KW-0863">Zinc-finger</keyword>
<feature type="compositionally biased region" description="Basic and acidic residues" evidence="14">
    <location>
        <begin position="364"/>
        <end position="375"/>
    </location>
</feature>
<comment type="function">
    <text evidence="8">Required for box C/D snoRNAs accumulation involved in snoRNA processing, snoRNA transport to the nucleolus and ribosome biogenesis.</text>
</comment>
<evidence type="ECO:0000256" key="1">
    <source>
        <dbReference type="ARBA" id="ARBA00022499"/>
    </source>
</evidence>
<dbReference type="GO" id="GO:0008270">
    <property type="term" value="F:zinc ion binding"/>
    <property type="evidence" value="ECO:0007669"/>
    <property type="project" value="UniProtKB-UniRule"/>
</dbReference>
<evidence type="ECO:0000256" key="8">
    <source>
        <dbReference type="ARBA" id="ARBA00049598"/>
    </source>
</evidence>
<dbReference type="Pfam" id="PF04438">
    <property type="entry name" value="zf-HIT"/>
    <property type="match status" value="1"/>
</dbReference>
<sequence>MLTMACVHEETNSVRLLKTVKMPSMESEVEENSRDGEIKGTKRKISLSTCAVCGFEEARYTCPRCLIQSCSLLCVKKHKEDSDCSGVRDKTAFVALSQFDEMTLLNDYRFLEDTGRFSDGANRDAFIKVPHVTMKAKCFMSNARKMNITLRLLPCTFSKSKENSTFFYSKEKRFMWHLKLIFPQSSAEFTQRRVSDQLTLQEILIPYIHPTDSDPVSRQKLKMYVLEPFEHVKVFMKAEGRKANSVRYHELDLQKTLRDNLSYKTLIEYPVLHVVLRGHWEDYPLKGPAEQSSNTIALPTKRGNHHNKHETSLCLKTSTGSPDIDLPRAKRAKREDAKESKEDGELSESSDEDEDSSSSESSDTSERPTEQEMLRMDVSNDVASGHKENADSEVTNTEQGSDSSKMIQDMSSAPDGTRCSARKS</sequence>
<dbReference type="GO" id="GO:0000463">
    <property type="term" value="P:maturation of LSU-rRNA from tricistronic rRNA transcript (SSU-rRNA, 5.8S rRNA, LSU-rRNA)"/>
    <property type="evidence" value="ECO:0007669"/>
    <property type="project" value="TreeGrafter"/>
</dbReference>
<evidence type="ECO:0000256" key="4">
    <source>
        <dbReference type="ARBA" id="ARBA00022723"/>
    </source>
</evidence>
<feature type="compositionally biased region" description="Polar residues" evidence="14">
    <location>
        <begin position="392"/>
        <end position="411"/>
    </location>
</feature>
<organism evidence="16 17">
    <name type="scientific">Neogobius melanostomus</name>
    <name type="common">round goby</name>
    <dbReference type="NCBI Taxonomy" id="47308"/>
    <lineage>
        <taxon>Eukaryota</taxon>
        <taxon>Metazoa</taxon>
        <taxon>Chordata</taxon>
        <taxon>Craniata</taxon>
        <taxon>Vertebrata</taxon>
        <taxon>Euteleostomi</taxon>
        <taxon>Actinopterygii</taxon>
        <taxon>Neopterygii</taxon>
        <taxon>Teleostei</taxon>
        <taxon>Neoteleostei</taxon>
        <taxon>Acanthomorphata</taxon>
        <taxon>Gobiaria</taxon>
        <taxon>Gobiiformes</taxon>
        <taxon>Gobioidei</taxon>
        <taxon>Gobiidae</taxon>
        <taxon>Benthophilinae</taxon>
        <taxon>Neogobiini</taxon>
        <taxon>Neogobius</taxon>
    </lineage>
</organism>
<evidence type="ECO:0000313" key="16">
    <source>
        <dbReference type="Ensembl" id="ENSNMLP00000017150.1"/>
    </source>
</evidence>
<evidence type="ECO:0000256" key="12">
    <source>
        <dbReference type="ARBA" id="ARBA00077531"/>
    </source>
</evidence>
<keyword evidence="4" id="KW-0479">Metal-binding</keyword>
<dbReference type="PANTHER" id="PTHR13483:SF3">
    <property type="entry name" value="BOX C_D SNORNA PROTEIN 1"/>
    <property type="match status" value="1"/>
</dbReference>
<dbReference type="GO" id="GO:0048254">
    <property type="term" value="P:snoRNA localization"/>
    <property type="evidence" value="ECO:0007669"/>
    <property type="project" value="TreeGrafter"/>
</dbReference>
<evidence type="ECO:0000313" key="17">
    <source>
        <dbReference type="Proteomes" id="UP000694523"/>
    </source>
</evidence>
<dbReference type="GO" id="GO:0005634">
    <property type="term" value="C:nucleus"/>
    <property type="evidence" value="ECO:0007669"/>
    <property type="project" value="TreeGrafter"/>
</dbReference>
<dbReference type="SUPFAM" id="SSF144232">
    <property type="entry name" value="HIT/MYND zinc finger-like"/>
    <property type="match status" value="1"/>
</dbReference>
<feature type="compositionally biased region" description="Acidic residues" evidence="14">
    <location>
        <begin position="345"/>
        <end position="357"/>
    </location>
</feature>
<evidence type="ECO:0000256" key="3">
    <source>
        <dbReference type="ARBA" id="ARBA00022553"/>
    </source>
</evidence>
<feature type="domain" description="HIT-type" evidence="15">
    <location>
        <begin position="50"/>
        <end position="84"/>
    </location>
</feature>
<dbReference type="Proteomes" id="UP000694523">
    <property type="component" value="Unplaced"/>
</dbReference>
<dbReference type="AlphaFoldDB" id="A0A8C6WM06"/>
<dbReference type="Pfam" id="PF25790">
    <property type="entry name" value="BCD1"/>
    <property type="match status" value="1"/>
</dbReference>
<feature type="compositionally biased region" description="Basic and acidic residues" evidence="14">
    <location>
        <begin position="325"/>
        <end position="344"/>
    </location>
</feature>
<evidence type="ECO:0000259" key="15">
    <source>
        <dbReference type="PROSITE" id="PS51083"/>
    </source>
</evidence>